<evidence type="ECO:0000256" key="1">
    <source>
        <dbReference type="SAM" id="Phobius"/>
    </source>
</evidence>
<sequence>MIISKRFKIVSIILLGIFLLFSFLVFKFLPQIKERVTYGSSLFEFGRNVAYKMRDLADLVYLPKMRGGSTLDEYNIEIKYDDLQKMNEGLNEIGDDMVFEDDMKALVPAKFYFDGKEYNIEISYRGLQDIHWNADKKSYSIRFDKDKTFKGIRKLNLILPLDRKYFVEYLNSYRAKKFDLIYVDTKFINLRINGKLHGVYLQQEGWSNEYLDNIGKSSKGKLFKTRDIRSDFCKDREAYYDCIKSYTSLWELSAGNEDGDEYDELKKLFEIFSIEDNKSFAEEVEKIVDIEKFLKWNVHYLLAQSYHQGISNLRLYFDPESKRFEPVVWDVNMDMNHRHENIPSNIEQIDIKYNPIVDRFLSVPEFRHRRNEILWEYISDKDNLNDDISFYDEVYKDTKLDFYRDRLKRKSNFSFDDDVERFRNNFINYFNNLKNIFEQGSYIVETKKYDEKIISIDIITESFVTNILDEIAFGLSNDLDTESLFSIYQDTNNNKVFDTEDELLISSVTKDNKIVFKDLDGVMYTKYLLEKGVIESVTENRFFLVSNNNILLSDLVDINFVVLNKHSQKEIKNFGIR</sequence>
<dbReference type="InterPro" id="IPR014867">
    <property type="entry name" value="Spore_coat_CotH_CotH2/3/7"/>
</dbReference>
<accession>A0A1F6LJ58</accession>
<evidence type="ECO:0000313" key="3">
    <source>
        <dbReference type="Proteomes" id="UP000177067"/>
    </source>
</evidence>
<gene>
    <name evidence="2" type="ORF">A2725_01170</name>
</gene>
<keyword evidence="1" id="KW-1133">Transmembrane helix</keyword>
<dbReference type="PANTHER" id="PTHR40050">
    <property type="entry name" value="INNER SPORE COAT PROTEIN H"/>
    <property type="match status" value="1"/>
</dbReference>
<evidence type="ECO:0008006" key="4">
    <source>
        <dbReference type="Google" id="ProtNLM"/>
    </source>
</evidence>
<evidence type="ECO:0000313" key="2">
    <source>
        <dbReference type="EMBL" id="OGH59421.1"/>
    </source>
</evidence>
<keyword evidence="1" id="KW-0812">Transmembrane</keyword>
<dbReference type="Pfam" id="PF08757">
    <property type="entry name" value="CotH"/>
    <property type="match status" value="1"/>
</dbReference>
<feature type="transmembrane region" description="Helical" evidence="1">
    <location>
        <begin position="7"/>
        <end position="29"/>
    </location>
</feature>
<organism evidence="2 3">
    <name type="scientific">Candidatus Magasanikbacteria bacterium RIFCSPHIGHO2_01_FULL_33_34</name>
    <dbReference type="NCBI Taxonomy" id="1798671"/>
    <lineage>
        <taxon>Bacteria</taxon>
        <taxon>Candidatus Magasanikiibacteriota</taxon>
    </lineage>
</organism>
<dbReference type="PANTHER" id="PTHR40050:SF1">
    <property type="entry name" value="INNER SPORE COAT PROTEIN H"/>
    <property type="match status" value="1"/>
</dbReference>
<comment type="caution">
    <text evidence="2">The sequence shown here is derived from an EMBL/GenBank/DDBJ whole genome shotgun (WGS) entry which is preliminary data.</text>
</comment>
<protein>
    <recommendedName>
        <fullName evidence="4">CotH protein</fullName>
    </recommendedName>
</protein>
<dbReference type="Proteomes" id="UP000177067">
    <property type="component" value="Unassembled WGS sequence"/>
</dbReference>
<reference evidence="2 3" key="1">
    <citation type="journal article" date="2016" name="Nat. Commun.">
        <title>Thousands of microbial genomes shed light on interconnected biogeochemical processes in an aquifer system.</title>
        <authorList>
            <person name="Anantharaman K."/>
            <person name="Brown C.T."/>
            <person name="Hug L.A."/>
            <person name="Sharon I."/>
            <person name="Castelle C.J."/>
            <person name="Probst A.J."/>
            <person name="Thomas B.C."/>
            <person name="Singh A."/>
            <person name="Wilkins M.J."/>
            <person name="Karaoz U."/>
            <person name="Brodie E.L."/>
            <person name="Williams K.H."/>
            <person name="Hubbard S.S."/>
            <person name="Banfield J.F."/>
        </authorList>
    </citation>
    <scope>NUCLEOTIDE SEQUENCE [LARGE SCALE GENOMIC DNA]</scope>
</reference>
<dbReference type="EMBL" id="MFPS01000007">
    <property type="protein sequence ID" value="OGH59421.1"/>
    <property type="molecule type" value="Genomic_DNA"/>
</dbReference>
<name>A0A1F6LJ58_9BACT</name>
<proteinExistence type="predicted"/>
<dbReference type="AlphaFoldDB" id="A0A1F6LJ58"/>
<keyword evidence="1" id="KW-0472">Membrane</keyword>